<dbReference type="InterPro" id="IPR036865">
    <property type="entry name" value="CRAL-TRIO_dom_sf"/>
</dbReference>
<accession>S2JT28</accession>
<dbReference type="GO" id="GO:0005096">
    <property type="term" value="F:GTPase activator activity"/>
    <property type="evidence" value="ECO:0007669"/>
    <property type="project" value="TreeGrafter"/>
</dbReference>
<dbReference type="SUPFAM" id="SSF48350">
    <property type="entry name" value="GTPase activation domain, GAP"/>
    <property type="match status" value="1"/>
</dbReference>
<dbReference type="eggNOG" id="KOG4406">
    <property type="taxonomic scope" value="Eukaryota"/>
</dbReference>
<keyword evidence="3" id="KW-1185">Reference proteome</keyword>
<dbReference type="Pfam" id="PF00620">
    <property type="entry name" value="RhoGAP"/>
    <property type="match status" value="1"/>
</dbReference>
<sequence>MHLLYDGGIDYLGRKTIIFSACHLPNSNDFDYDFLLKYRESYVEEDYAVIFFSSPARHKPSWMWLLKAYRQLDHSFMKNLKALYVLHMSTSYQYVFNLANKIIGSKFNDKVSYLATLDELDKIIDLAHVRLPHEVVEYELALPHSLFAYHHHYYHDQSQHLHHRNNNHYHHSHHHHHYQVSQQKEGPKGHFVFGRNLEDLAKVEGITMSDQSDVYIPMVVRKLVEHIRSTGLQQEGIFRKSPSNADLSKARDDLDQDHHMQIEHLDVHTVASLLKMFLAGLPGPLISSEFAEARYKNKDAADLGQKLQQYYRDKPHHLALLQYLIYFLAQVSEHSDRNKMTAHNLAIVFSPCLIRSTVAFSDILTNPADAAVYLGQMKSHMVFIEFLIKEKDTVFNTIDDK</sequence>
<dbReference type="SMART" id="SM00324">
    <property type="entry name" value="RhoGAP"/>
    <property type="match status" value="1"/>
</dbReference>
<evidence type="ECO:0000259" key="1">
    <source>
        <dbReference type="PROSITE" id="PS50238"/>
    </source>
</evidence>
<reference evidence="3" key="1">
    <citation type="submission" date="2013-05" db="EMBL/GenBank/DDBJ databases">
        <title>The Genome sequence of Mucor circinelloides f. circinelloides 1006PhL.</title>
        <authorList>
            <consortium name="The Broad Institute Genomics Platform"/>
            <person name="Cuomo C."/>
            <person name="Earl A."/>
            <person name="Findley K."/>
            <person name="Lee S.C."/>
            <person name="Walker B."/>
            <person name="Young S."/>
            <person name="Zeng Q."/>
            <person name="Gargeya S."/>
            <person name="Fitzgerald M."/>
            <person name="Haas B."/>
            <person name="Abouelleil A."/>
            <person name="Allen A.W."/>
            <person name="Alvarado L."/>
            <person name="Arachchi H.M."/>
            <person name="Berlin A.M."/>
            <person name="Chapman S.B."/>
            <person name="Gainer-Dewar J."/>
            <person name="Goldberg J."/>
            <person name="Griggs A."/>
            <person name="Gujja S."/>
            <person name="Hansen M."/>
            <person name="Howarth C."/>
            <person name="Imamovic A."/>
            <person name="Ireland A."/>
            <person name="Larimer J."/>
            <person name="McCowan C."/>
            <person name="Murphy C."/>
            <person name="Pearson M."/>
            <person name="Poon T.W."/>
            <person name="Priest M."/>
            <person name="Roberts A."/>
            <person name="Saif S."/>
            <person name="Shea T."/>
            <person name="Sisk P."/>
            <person name="Sykes S."/>
            <person name="Wortman J."/>
            <person name="Nusbaum C."/>
            <person name="Birren B."/>
        </authorList>
    </citation>
    <scope>NUCLEOTIDE SEQUENCE [LARGE SCALE GENOMIC DNA]</scope>
    <source>
        <strain evidence="3">1006PhL</strain>
    </source>
</reference>
<dbReference type="GO" id="GO:0007264">
    <property type="term" value="P:small GTPase-mediated signal transduction"/>
    <property type="evidence" value="ECO:0007669"/>
    <property type="project" value="TreeGrafter"/>
</dbReference>
<dbReference type="GO" id="GO:0005737">
    <property type="term" value="C:cytoplasm"/>
    <property type="evidence" value="ECO:0007669"/>
    <property type="project" value="TreeGrafter"/>
</dbReference>
<dbReference type="PROSITE" id="PS50238">
    <property type="entry name" value="RHOGAP"/>
    <property type="match status" value="1"/>
</dbReference>
<dbReference type="InterPro" id="IPR001251">
    <property type="entry name" value="CRAL-TRIO_dom"/>
</dbReference>
<evidence type="ECO:0000313" key="2">
    <source>
        <dbReference type="EMBL" id="EPB91647.1"/>
    </source>
</evidence>
<evidence type="ECO:0000313" key="3">
    <source>
        <dbReference type="Proteomes" id="UP000014254"/>
    </source>
</evidence>
<dbReference type="FunCoup" id="S2JT28">
    <property type="interactions" value="491"/>
</dbReference>
<dbReference type="CDD" id="cd00170">
    <property type="entry name" value="SEC14"/>
    <property type="match status" value="1"/>
</dbReference>
<dbReference type="OMA" id="CITHFES"/>
<dbReference type="InterPro" id="IPR000198">
    <property type="entry name" value="RhoGAP_dom"/>
</dbReference>
<dbReference type="VEuPathDB" id="FungiDB:HMPREF1544_01569"/>
<dbReference type="Gene3D" id="3.40.525.10">
    <property type="entry name" value="CRAL-TRIO lipid binding domain"/>
    <property type="match status" value="1"/>
</dbReference>
<dbReference type="PANTHER" id="PTHR45808">
    <property type="entry name" value="RHO GTPASE-ACTIVATING PROTEIN 68F"/>
    <property type="match status" value="1"/>
</dbReference>
<dbReference type="InParanoid" id="S2JT28"/>
<dbReference type="PANTHER" id="PTHR45808:SF2">
    <property type="entry name" value="RHO GTPASE-ACTIVATING PROTEIN 68F"/>
    <property type="match status" value="1"/>
</dbReference>
<dbReference type="STRING" id="1220926.S2JT28"/>
<gene>
    <name evidence="2" type="ORF">HMPREF1544_01569</name>
</gene>
<feature type="domain" description="Rho-GAP" evidence="1">
    <location>
        <begin position="195"/>
        <end position="395"/>
    </location>
</feature>
<dbReference type="OrthoDB" id="19923at2759"/>
<name>S2JT28_MUCC1</name>
<protein>
    <recommendedName>
        <fullName evidence="1">Rho-GAP domain-containing protein</fullName>
    </recommendedName>
</protein>
<proteinExistence type="predicted"/>
<organism evidence="2 3">
    <name type="scientific">Mucor circinelloides f. circinelloides (strain 1006PhL)</name>
    <name type="common">Mucormycosis agent</name>
    <name type="synonym">Calyptromyces circinelloides</name>
    <dbReference type="NCBI Taxonomy" id="1220926"/>
    <lineage>
        <taxon>Eukaryota</taxon>
        <taxon>Fungi</taxon>
        <taxon>Fungi incertae sedis</taxon>
        <taxon>Mucoromycota</taxon>
        <taxon>Mucoromycotina</taxon>
        <taxon>Mucoromycetes</taxon>
        <taxon>Mucorales</taxon>
        <taxon>Mucorineae</taxon>
        <taxon>Mucoraceae</taxon>
        <taxon>Mucor</taxon>
    </lineage>
</organism>
<dbReference type="Pfam" id="PF13716">
    <property type="entry name" value="CRAL_TRIO_2"/>
    <property type="match status" value="1"/>
</dbReference>
<dbReference type="Gene3D" id="1.10.555.10">
    <property type="entry name" value="Rho GTPase activation protein"/>
    <property type="match status" value="1"/>
</dbReference>
<dbReference type="EMBL" id="KE123907">
    <property type="protein sequence ID" value="EPB91647.1"/>
    <property type="molecule type" value="Genomic_DNA"/>
</dbReference>
<dbReference type="InterPro" id="IPR008936">
    <property type="entry name" value="Rho_GTPase_activation_prot"/>
</dbReference>
<dbReference type="AlphaFoldDB" id="S2JT28"/>
<dbReference type="CDD" id="cd00159">
    <property type="entry name" value="RhoGAP"/>
    <property type="match status" value="1"/>
</dbReference>
<dbReference type="Proteomes" id="UP000014254">
    <property type="component" value="Unassembled WGS sequence"/>
</dbReference>
<dbReference type="SUPFAM" id="SSF52087">
    <property type="entry name" value="CRAL/TRIO domain"/>
    <property type="match status" value="1"/>
</dbReference>